<proteinExistence type="predicted"/>
<accession>W5YRK0</accession>
<dbReference type="Proteomes" id="UP000035081">
    <property type="component" value="Chromosome"/>
</dbReference>
<sequence>MITATLRPRPAKDPTVFYDDLAMTLTARRDALIGSSNTVNGRQPLAWEELVEWLRFQCWYRRQETDIIDSWLDHVPQPDILTALRRQLAEAGRHYRRLLAHLDTLGTSMADWSPEPEWVNWASEFHASGSDTLERIIAHNLAGAPGAIEVPGGLMSTLSEDTHAVLEQLRPDSGLHATLGRMVANRYATTLDAQAQTHARVMRAFEREQKGRLALDRRIRAIRQQSAANDAIDDGLAAGGHVS</sequence>
<dbReference type="EMBL" id="CP007152">
    <property type="protein sequence ID" value="AHI31670.1"/>
    <property type="molecule type" value="Genomic_DNA"/>
</dbReference>
<organism evidence="1 2">
    <name type="scientific">Marinobacter salarius</name>
    <dbReference type="NCBI Taxonomy" id="1420917"/>
    <lineage>
        <taxon>Bacteria</taxon>
        <taxon>Pseudomonadati</taxon>
        <taxon>Pseudomonadota</taxon>
        <taxon>Gammaproteobacteria</taxon>
        <taxon>Pseudomonadales</taxon>
        <taxon>Marinobacteraceae</taxon>
        <taxon>Marinobacter</taxon>
    </lineage>
</organism>
<dbReference type="AlphaFoldDB" id="W5YRK0"/>
<name>W5YRK0_9GAMM</name>
<reference evidence="1 2" key="1">
    <citation type="journal article" date="2014" name="Genome Announc.">
        <title>Draft Genome Sequences of Marinobacter similis A3d10T and Marinobacter salarius R9SW1T.</title>
        <authorList>
            <person name="Ivanova E.P."/>
            <person name="Ng H.J."/>
            <person name="Webb H.K."/>
            <person name="Feng G."/>
            <person name="Oshima K."/>
            <person name="Hattori M."/>
            <person name="Ohkuma M."/>
            <person name="Sergeev A.F."/>
            <person name="Mikhailov V.V."/>
            <person name="Crawford R.J."/>
            <person name="Sawabe T."/>
        </authorList>
    </citation>
    <scope>NUCLEOTIDE SEQUENCE [LARGE SCALE GENOMIC DNA]</scope>
    <source>
        <strain evidence="2">A3d10 and R9SW1</strain>
    </source>
</reference>
<dbReference type="KEGG" id="msr:AU15_11365"/>
<evidence type="ECO:0000313" key="2">
    <source>
        <dbReference type="Proteomes" id="UP000035081"/>
    </source>
</evidence>
<protein>
    <submittedName>
        <fullName evidence="1">Uncharacterized protein</fullName>
    </submittedName>
</protein>
<gene>
    <name evidence="1" type="ORF">AU15_11365</name>
</gene>
<evidence type="ECO:0000313" key="1">
    <source>
        <dbReference type="EMBL" id="AHI31670.1"/>
    </source>
</evidence>
<dbReference type="HOGENOM" id="CLU_1155096_0_0_6"/>